<dbReference type="RefSeq" id="WP_131448549.1">
    <property type="nucleotide sequence ID" value="NZ_SJZB01000048.1"/>
</dbReference>
<name>A0A4R1B1I9_9PROT</name>
<gene>
    <name evidence="1" type="ORF">EZJ19_13775</name>
</gene>
<protein>
    <submittedName>
        <fullName evidence="1">Type II toxin-antitoxin system HicA family toxin</fullName>
    </submittedName>
</protein>
<evidence type="ECO:0000313" key="2">
    <source>
        <dbReference type="Proteomes" id="UP000295443"/>
    </source>
</evidence>
<proteinExistence type="predicted"/>
<organism evidence="1 2">
    <name type="scientific">Parasulfuritortus cantonensis</name>
    <dbReference type="NCBI Taxonomy" id="2528202"/>
    <lineage>
        <taxon>Bacteria</taxon>
        <taxon>Pseudomonadati</taxon>
        <taxon>Pseudomonadota</taxon>
        <taxon>Betaproteobacteria</taxon>
        <taxon>Nitrosomonadales</taxon>
        <taxon>Thiobacillaceae</taxon>
        <taxon>Parasulfuritortus</taxon>
    </lineage>
</organism>
<keyword evidence="2" id="KW-1185">Reference proteome</keyword>
<dbReference type="OrthoDB" id="73001at2"/>
<dbReference type="Proteomes" id="UP000295443">
    <property type="component" value="Unassembled WGS sequence"/>
</dbReference>
<dbReference type="AlphaFoldDB" id="A0A4R1B1I9"/>
<sequence>MSHKHDHFIRAIFQDPISANIHWREVESFLHHLGAEMEPIQGARFKVVLNGVEGVLHRPHHSNVCTRQEIKHLREYLASARVTPSLYEAIQERPDK</sequence>
<accession>A0A4R1B1I9</accession>
<comment type="caution">
    <text evidence="1">The sequence shown here is derived from an EMBL/GenBank/DDBJ whole genome shotgun (WGS) entry which is preliminary data.</text>
</comment>
<reference evidence="1 2" key="1">
    <citation type="submission" date="2019-03" db="EMBL/GenBank/DDBJ databases">
        <title>Genome sequence of Thiobacillaceae bacterium LSR1, a sulfur-oxidizing bacterium isolated from freshwater sediment.</title>
        <authorList>
            <person name="Li S."/>
        </authorList>
    </citation>
    <scope>NUCLEOTIDE SEQUENCE [LARGE SCALE GENOMIC DNA]</scope>
    <source>
        <strain evidence="1 2">LSR1</strain>
    </source>
</reference>
<evidence type="ECO:0000313" key="1">
    <source>
        <dbReference type="EMBL" id="TCJ11874.1"/>
    </source>
</evidence>
<dbReference type="EMBL" id="SJZB01000048">
    <property type="protein sequence ID" value="TCJ11874.1"/>
    <property type="molecule type" value="Genomic_DNA"/>
</dbReference>